<dbReference type="SUPFAM" id="SSF111352">
    <property type="entry name" value="Ammonium transporter"/>
    <property type="match status" value="1"/>
</dbReference>
<feature type="transmembrane region" description="Helical" evidence="9">
    <location>
        <begin position="301"/>
        <end position="319"/>
    </location>
</feature>
<dbReference type="AlphaFoldDB" id="A0A7R8ZL59"/>
<sequence>MSNTTLEIRSPTPNSIFGRDVTSDDATWILTSSFIIFTMQTGFGLLESGTVTQKNEVNILVKNLADVVLGGPGYWVYGYGFQYGNEGKNGFIGFGNFLVDAERKEDAGSTFATFIFQLSFATTATTIVSGAMAERTDFTAYCIFSFFNTIIYCIPAGWIWGDHGFLNRMGFIDFAGSCAVHLLGGISALVSAIFLGPRLRRWGWLGFNCGSTFGITYDKWHYAGRAAINTINSSLSGGLVGIAYRYYSATILLDLRFVTPSVFLPSEPWECLVIGALGSFFTTVLQGLVEKAKIDDPVGAIAVHGGSGLWGTLAVGLFGEADALLGLSKYSGLFKGGGMYLLGVQVLGCVCIATWSLITTSILLMVINRFRRIRMEPSVEILGADICEHGERHEMYQHDYEIKIKELKSRGFDLHEPWLYQVHHRILVLGICIQGIQSRPASGPESLKKELLDEIDTLLKGNDKDADAANDKDMAESDTSGDGSDGGDSSGDGADGSDSSGDGSDGGDSSGDGSDGGSSSGSSSASNGKEGDAASDAKTNDSD</sequence>
<keyword evidence="7" id="KW-0924">Ammonia transport</keyword>
<evidence type="ECO:0000256" key="2">
    <source>
        <dbReference type="ARBA" id="ARBA00005887"/>
    </source>
</evidence>
<dbReference type="PANTHER" id="PTHR11730:SF58">
    <property type="entry name" value="AMMONIUM TRANSPORTER"/>
    <property type="match status" value="1"/>
</dbReference>
<dbReference type="Pfam" id="PF00909">
    <property type="entry name" value="Ammonium_transp"/>
    <property type="match status" value="2"/>
</dbReference>
<dbReference type="OrthoDB" id="534912at2759"/>
<feature type="compositionally biased region" description="Gly residues" evidence="8">
    <location>
        <begin position="503"/>
        <end position="519"/>
    </location>
</feature>
<keyword evidence="6 9" id="KW-0472">Membrane</keyword>
<evidence type="ECO:0000256" key="9">
    <source>
        <dbReference type="SAM" id="Phobius"/>
    </source>
</evidence>
<evidence type="ECO:0000256" key="6">
    <source>
        <dbReference type="ARBA" id="ARBA00023136"/>
    </source>
</evidence>
<gene>
    <name evidence="10" type="ORF">CTOB1V02_LOCUS5906</name>
</gene>
<feature type="compositionally biased region" description="Gly residues" evidence="8">
    <location>
        <begin position="483"/>
        <end position="494"/>
    </location>
</feature>
<evidence type="ECO:0000256" key="4">
    <source>
        <dbReference type="ARBA" id="ARBA00022692"/>
    </source>
</evidence>
<comment type="similarity">
    <text evidence="2">Belongs to the ammonia transporter channel (TC 1.A.11.2) family.</text>
</comment>
<comment type="subcellular location">
    <subcellularLocation>
        <location evidence="1">Membrane</location>
        <topology evidence="1">Multi-pass membrane protein</topology>
    </subcellularLocation>
</comment>
<accession>A0A7R8ZL59</accession>
<feature type="region of interest" description="Disordered" evidence="8">
    <location>
        <begin position="462"/>
        <end position="543"/>
    </location>
</feature>
<name>A0A7R8ZL59_9CRUS</name>
<dbReference type="InterPro" id="IPR024041">
    <property type="entry name" value="NH4_transpt_AmtB-like_dom"/>
</dbReference>
<evidence type="ECO:0000256" key="8">
    <source>
        <dbReference type="SAM" id="MobiDB-lite"/>
    </source>
</evidence>
<dbReference type="GO" id="GO:0005886">
    <property type="term" value="C:plasma membrane"/>
    <property type="evidence" value="ECO:0007669"/>
    <property type="project" value="TreeGrafter"/>
</dbReference>
<feature type="transmembrane region" description="Helical" evidence="9">
    <location>
        <begin position="171"/>
        <end position="195"/>
    </location>
</feature>
<feature type="transmembrane region" description="Helical" evidence="9">
    <location>
        <begin position="138"/>
        <end position="159"/>
    </location>
</feature>
<evidence type="ECO:0000256" key="7">
    <source>
        <dbReference type="ARBA" id="ARBA00023177"/>
    </source>
</evidence>
<keyword evidence="4 9" id="KW-0812">Transmembrane</keyword>
<proteinExistence type="inferred from homology"/>
<dbReference type="Gene3D" id="1.10.3430.10">
    <property type="entry name" value="Ammonium transporter AmtB like domains"/>
    <property type="match status" value="2"/>
</dbReference>
<keyword evidence="5 9" id="KW-1133">Transmembrane helix</keyword>
<evidence type="ECO:0000256" key="1">
    <source>
        <dbReference type="ARBA" id="ARBA00004141"/>
    </source>
</evidence>
<organism evidence="10">
    <name type="scientific">Cyprideis torosa</name>
    <dbReference type="NCBI Taxonomy" id="163714"/>
    <lineage>
        <taxon>Eukaryota</taxon>
        <taxon>Metazoa</taxon>
        <taxon>Ecdysozoa</taxon>
        <taxon>Arthropoda</taxon>
        <taxon>Crustacea</taxon>
        <taxon>Oligostraca</taxon>
        <taxon>Ostracoda</taxon>
        <taxon>Podocopa</taxon>
        <taxon>Podocopida</taxon>
        <taxon>Cytherocopina</taxon>
        <taxon>Cytheroidea</taxon>
        <taxon>Cytherideidae</taxon>
        <taxon>Cyprideis</taxon>
    </lineage>
</organism>
<dbReference type="GO" id="GO:0097272">
    <property type="term" value="P:ammonium homeostasis"/>
    <property type="evidence" value="ECO:0007669"/>
    <property type="project" value="TreeGrafter"/>
</dbReference>
<dbReference type="InterPro" id="IPR029020">
    <property type="entry name" value="Ammonium/urea_transptr"/>
</dbReference>
<dbReference type="InterPro" id="IPR018047">
    <property type="entry name" value="Ammonium_transpt_CS"/>
</dbReference>
<protein>
    <submittedName>
        <fullName evidence="10">Uncharacterized protein</fullName>
    </submittedName>
</protein>
<feature type="transmembrane region" description="Helical" evidence="9">
    <location>
        <begin position="339"/>
        <end position="367"/>
    </location>
</feature>
<feature type="transmembrane region" description="Helical" evidence="9">
    <location>
        <begin position="272"/>
        <end position="289"/>
    </location>
</feature>
<evidence type="ECO:0000256" key="3">
    <source>
        <dbReference type="ARBA" id="ARBA00022448"/>
    </source>
</evidence>
<dbReference type="PANTHER" id="PTHR11730">
    <property type="entry name" value="AMMONIUM TRANSPORTER"/>
    <property type="match status" value="1"/>
</dbReference>
<feature type="compositionally biased region" description="Basic and acidic residues" evidence="8">
    <location>
        <begin position="462"/>
        <end position="475"/>
    </location>
</feature>
<dbReference type="PROSITE" id="PS01219">
    <property type="entry name" value="AMMONIUM_TRANSP"/>
    <property type="match status" value="1"/>
</dbReference>
<feature type="transmembrane region" description="Helical" evidence="9">
    <location>
        <begin position="111"/>
        <end position="132"/>
    </location>
</feature>
<keyword evidence="3" id="KW-0813">Transport</keyword>
<feature type="transmembrane region" description="Helical" evidence="9">
    <location>
        <begin position="26"/>
        <end position="46"/>
    </location>
</feature>
<reference evidence="10" key="1">
    <citation type="submission" date="2020-11" db="EMBL/GenBank/DDBJ databases">
        <authorList>
            <person name="Tran Van P."/>
        </authorList>
    </citation>
    <scope>NUCLEOTIDE SEQUENCE</scope>
</reference>
<dbReference type="GO" id="GO:0008519">
    <property type="term" value="F:ammonium channel activity"/>
    <property type="evidence" value="ECO:0007669"/>
    <property type="project" value="InterPro"/>
</dbReference>
<evidence type="ECO:0000313" key="10">
    <source>
        <dbReference type="EMBL" id="CAD7228014.1"/>
    </source>
</evidence>
<evidence type="ECO:0000256" key="5">
    <source>
        <dbReference type="ARBA" id="ARBA00022989"/>
    </source>
</evidence>
<dbReference type="EMBL" id="OB661344">
    <property type="protein sequence ID" value="CAD7228014.1"/>
    <property type="molecule type" value="Genomic_DNA"/>
</dbReference>